<evidence type="ECO:0000313" key="1">
    <source>
        <dbReference type="EMBL" id="NMB91267.1"/>
    </source>
</evidence>
<protein>
    <submittedName>
        <fullName evidence="1">Uncharacterized protein</fullName>
    </submittedName>
</protein>
<sequence>MYSLSNNWKKRVNSFVCYRPHAGEHIDCVLSEMVNRSKLSGTRITCLFNGIQIIVSPEMTKKEALRQWKYALKQSCTPFRKALWKQECAKYHAECKAKKQRVYQLLSTEKMEVPWYKLIPYLRTCWAQRKDNLSKEIIKFIQGWAVAMQQEIRKGSKPADIQDKLEQELDYIGLSGFTNLLAVAFLKKFWKYGNQLT</sequence>
<reference evidence="1 2" key="1">
    <citation type="journal article" date="2020" name="Biotechnol. Biofuels">
        <title>New insights from the biogas microbiome by comprehensive genome-resolved metagenomics of nearly 1600 species originating from multiple anaerobic digesters.</title>
        <authorList>
            <person name="Campanaro S."/>
            <person name="Treu L."/>
            <person name="Rodriguez-R L.M."/>
            <person name="Kovalovszki A."/>
            <person name="Ziels R.M."/>
            <person name="Maus I."/>
            <person name="Zhu X."/>
            <person name="Kougias P.G."/>
            <person name="Basile A."/>
            <person name="Luo G."/>
            <person name="Schluter A."/>
            <person name="Konstantinidis K.T."/>
            <person name="Angelidaki I."/>
        </authorList>
    </citation>
    <scope>NUCLEOTIDE SEQUENCE [LARGE SCALE GENOMIC DNA]</scope>
    <source>
        <strain evidence="1">AS27yjCOA_202</strain>
    </source>
</reference>
<proteinExistence type="predicted"/>
<name>A0A7X9HSF3_UNCKA</name>
<organism evidence="1 2">
    <name type="scientific">candidate division WWE3 bacterium</name>
    <dbReference type="NCBI Taxonomy" id="2053526"/>
    <lineage>
        <taxon>Bacteria</taxon>
        <taxon>Katanobacteria</taxon>
    </lineage>
</organism>
<dbReference type="AlphaFoldDB" id="A0A7X9HSF3"/>
<comment type="caution">
    <text evidence="1">The sequence shown here is derived from an EMBL/GenBank/DDBJ whole genome shotgun (WGS) entry which is preliminary data.</text>
</comment>
<dbReference type="Proteomes" id="UP000590542">
    <property type="component" value="Unassembled WGS sequence"/>
</dbReference>
<dbReference type="EMBL" id="JAAZNV010000005">
    <property type="protein sequence ID" value="NMB91267.1"/>
    <property type="molecule type" value="Genomic_DNA"/>
</dbReference>
<dbReference type="InterPro" id="IPR057385">
    <property type="entry name" value="Tad4-like"/>
</dbReference>
<evidence type="ECO:0000313" key="2">
    <source>
        <dbReference type="Proteomes" id="UP000590542"/>
    </source>
</evidence>
<gene>
    <name evidence="1" type="ORF">GYA37_00265</name>
</gene>
<accession>A0A7X9HSF3</accession>
<dbReference type="Pfam" id="PF25186">
    <property type="entry name" value="Tad4"/>
    <property type="match status" value="1"/>
</dbReference>